<protein>
    <submittedName>
        <fullName evidence="7">FAD-binding oxidoreductase</fullName>
    </submittedName>
</protein>
<keyword evidence="8" id="KW-1185">Reference proteome</keyword>
<evidence type="ECO:0000256" key="5">
    <source>
        <dbReference type="ARBA" id="ARBA00023002"/>
    </source>
</evidence>
<dbReference type="InterPro" id="IPR050416">
    <property type="entry name" value="FAD-linked_Oxidoreductase"/>
</dbReference>
<feature type="domain" description="FAD-binding PCMH-type" evidence="6">
    <location>
        <begin position="51"/>
        <end position="221"/>
    </location>
</feature>
<dbReference type="SUPFAM" id="SSF56176">
    <property type="entry name" value="FAD-binding/transporter-associated domain-like"/>
    <property type="match status" value="1"/>
</dbReference>
<dbReference type="InterPro" id="IPR016166">
    <property type="entry name" value="FAD-bd_PCMH"/>
</dbReference>
<name>A0ABX2T3M7_9PROT</name>
<keyword evidence="3" id="KW-0285">Flavoprotein</keyword>
<dbReference type="PANTHER" id="PTHR42973">
    <property type="entry name" value="BINDING OXIDOREDUCTASE, PUTATIVE (AFU_ORTHOLOGUE AFUA_1G17690)-RELATED"/>
    <property type="match status" value="1"/>
</dbReference>
<dbReference type="Gene3D" id="3.30.43.10">
    <property type="entry name" value="Uridine Diphospho-n-acetylenolpyruvylglucosamine Reductase, domain 2"/>
    <property type="match status" value="1"/>
</dbReference>
<evidence type="ECO:0000259" key="6">
    <source>
        <dbReference type="PROSITE" id="PS51387"/>
    </source>
</evidence>
<dbReference type="InterPro" id="IPR016164">
    <property type="entry name" value="FAD-linked_Oxase-like_C"/>
</dbReference>
<keyword evidence="4" id="KW-0274">FAD</keyword>
<dbReference type="InterPro" id="IPR012951">
    <property type="entry name" value="BBE"/>
</dbReference>
<dbReference type="InterPro" id="IPR016169">
    <property type="entry name" value="FAD-bd_PCMH_sub2"/>
</dbReference>
<sequence length="473" mass="50999">MADIMMRTSDRRDATLSMDRVTELAGALRGTVLTPGTPDYDAVRRIWNAMIDRRPGLIVRCAGAADVMQAVRFARDNGLLVSVRGGGHNIAGNSLCDGGMLIDLSMVRFVHVDPAGRTARVGPGALLSDLDREAQAFGLAVPLGINSTTGIAGLTLGGGFGWLTRKYGLTVDNLLSVDIVNADGRFLRASEDENADLFWGVRGGGGNFGVVTAFTFRLHPVGPQVLAGLIVHPFDGAGDLLRRFRDLAARAPDDLTCWAVLRLAPPLPFLPAEHHGKPVVVLPVFYAGAVEEGWRAVEPIRALGQPLGEHLGPMPYVAWQAAFDPLLTPGARNYWKTHNFTGLADGLIDRLVDRARTLPSDQCEVFVGHLGGAANRVPADAMAYPHRDAEFVMNVHARWNDAGDDDTCIAWARAVFEDATPFATGGAYVNFLTDDEQRTRAAYGPNFDRLAALKRTYDPTNLFCVNHNIAPAA</sequence>
<evidence type="ECO:0000256" key="4">
    <source>
        <dbReference type="ARBA" id="ARBA00022827"/>
    </source>
</evidence>
<dbReference type="Pfam" id="PF01565">
    <property type="entry name" value="FAD_binding_4"/>
    <property type="match status" value="1"/>
</dbReference>
<organism evidence="7 8">
    <name type="scientific">Azospirillum oleiclasticum</name>
    <dbReference type="NCBI Taxonomy" id="2735135"/>
    <lineage>
        <taxon>Bacteria</taxon>
        <taxon>Pseudomonadati</taxon>
        <taxon>Pseudomonadota</taxon>
        <taxon>Alphaproteobacteria</taxon>
        <taxon>Rhodospirillales</taxon>
        <taxon>Azospirillaceae</taxon>
        <taxon>Azospirillum</taxon>
    </lineage>
</organism>
<evidence type="ECO:0000313" key="7">
    <source>
        <dbReference type="EMBL" id="NYZ18917.1"/>
    </source>
</evidence>
<dbReference type="InterPro" id="IPR036318">
    <property type="entry name" value="FAD-bd_PCMH-like_sf"/>
</dbReference>
<comment type="cofactor">
    <cofactor evidence="1">
        <name>FAD</name>
        <dbReference type="ChEBI" id="CHEBI:57692"/>
    </cofactor>
</comment>
<comment type="similarity">
    <text evidence="2">Belongs to the oxygen-dependent FAD-linked oxidoreductase family.</text>
</comment>
<accession>A0ABX2T3M7</accession>
<dbReference type="Pfam" id="PF08031">
    <property type="entry name" value="BBE"/>
    <property type="match status" value="1"/>
</dbReference>
<comment type="caution">
    <text evidence="7">The sequence shown here is derived from an EMBL/GenBank/DDBJ whole genome shotgun (WGS) entry which is preliminary data.</text>
</comment>
<dbReference type="PANTHER" id="PTHR42973:SF39">
    <property type="entry name" value="FAD-BINDING PCMH-TYPE DOMAIN-CONTAINING PROTEIN"/>
    <property type="match status" value="1"/>
</dbReference>
<dbReference type="PROSITE" id="PS51387">
    <property type="entry name" value="FAD_PCMH"/>
    <property type="match status" value="1"/>
</dbReference>
<evidence type="ECO:0000256" key="3">
    <source>
        <dbReference type="ARBA" id="ARBA00022630"/>
    </source>
</evidence>
<dbReference type="EMBL" id="JABFDB010000001">
    <property type="protein sequence ID" value="NYZ18917.1"/>
    <property type="molecule type" value="Genomic_DNA"/>
</dbReference>
<dbReference type="Proteomes" id="UP000584642">
    <property type="component" value="Unassembled WGS sequence"/>
</dbReference>
<dbReference type="InterPro" id="IPR016167">
    <property type="entry name" value="FAD-bd_PCMH_sub1"/>
</dbReference>
<dbReference type="Gene3D" id="3.40.462.20">
    <property type="match status" value="1"/>
</dbReference>
<keyword evidence="5" id="KW-0560">Oxidoreductase</keyword>
<proteinExistence type="inferred from homology"/>
<evidence type="ECO:0000256" key="2">
    <source>
        <dbReference type="ARBA" id="ARBA00005466"/>
    </source>
</evidence>
<evidence type="ECO:0000313" key="8">
    <source>
        <dbReference type="Proteomes" id="UP000584642"/>
    </source>
</evidence>
<dbReference type="RefSeq" id="WP_180280614.1">
    <property type="nucleotide sequence ID" value="NZ_JABFDB010000001.1"/>
</dbReference>
<dbReference type="Gene3D" id="3.30.465.10">
    <property type="match status" value="1"/>
</dbReference>
<dbReference type="PROSITE" id="PS00862">
    <property type="entry name" value="OX2_COVAL_FAD"/>
    <property type="match status" value="1"/>
</dbReference>
<evidence type="ECO:0000256" key="1">
    <source>
        <dbReference type="ARBA" id="ARBA00001974"/>
    </source>
</evidence>
<gene>
    <name evidence="7" type="ORF">HND93_04275</name>
</gene>
<dbReference type="InterPro" id="IPR006093">
    <property type="entry name" value="Oxy_OxRdtase_FAD_BS"/>
</dbReference>
<reference evidence="7 8" key="1">
    <citation type="submission" date="2020-05" db="EMBL/GenBank/DDBJ databases">
        <title>Azospirillum oleiclasticum sp. nov, a nitrogen-fixing and heavy crude oil-emulsifying bacterium isolated from the crude oil of Yumen Oilfield.</title>
        <authorList>
            <person name="Wu D."/>
            <person name="Cai M."/>
            <person name="Zhang X."/>
        </authorList>
    </citation>
    <scope>NUCLEOTIDE SEQUENCE [LARGE SCALE GENOMIC DNA]</scope>
    <source>
        <strain evidence="7 8">ROY-1-1-2</strain>
    </source>
</reference>
<dbReference type="SUPFAM" id="SSF55103">
    <property type="entry name" value="FAD-linked oxidases, C-terminal domain"/>
    <property type="match status" value="1"/>
</dbReference>
<dbReference type="InterPro" id="IPR006094">
    <property type="entry name" value="Oxid_FAD_bind_N"/>
</dbReference>